<comment type="caution">
    <text evidence="4">The sequence shown here is derived from an EMBL/GenBank/DDBJ whole genome shotgun (WGS) entry which is preliminary data.</text>
</comment>
<evidence type="ECO:0000256" key="2">
    <source>
        <dbReference type="SAM" id="SignalP"/>
    </source>
</evidence>
<evidence type="ECO:0000259" key="3">
    <source>
        <dbReference type="PROSITE" id="PS50878"/>
    </source>
</evidence>
<evidence type="ECO:0000313" key="5">
    <source>
        <dbReference type="Proteomes" id="UP000604046"/>
    </source>
</evidence>
<accession>A0A812PE32</accession>
<proteinExistence type="predicted"/>
<evidence type="ECO:0000256" key="1">
    <source>
        <dbReference type="SAM" id="MobiDB-lite"/>
    </source>
</evidence>
<dbReference type="PANTHER" id="PTHR48462:SF1">
    <property type="entry name" value="PROTEIN, PUTATIVE-RELATED"/>
    <property type="match status" value="1"/>
</dbReference>
<feature type="region of interest" description="Disordered" evidence="1">
    <location>
        <begin position="140"/>
        <end position="191"/>
    </location>
</feature>
<sequence>MAVVLVLLTASKQLTLADLGKAASASVTVVRLTGERTRVGRLCVPFTDNGECLLLTACSGHQHILWEHSRDEPPAPLPPACGRRQRRELTNILNAPWTFPPPVVSWNPLAGFGCQPPPSFRPRRAGRRLYERQRRLWTRQPPPKQTWSGWPLRGTRIGEAKRPGPPAPGTPLGGERPYPVGCRRRERSPDAGAHAMEIDAPASSVSAAAPSGDPCPAGRVFCPVPQCPHSDPKQARGWTSLASMRAHINTHLLGTSVGEVPPAWLQQNGLVRCLVCGCTVSQRLEVHPTCRPAARDANNACGAAQVPALHLPSLADIQTARTPTLRHVPSSARHAWHQALVRALSAVAHVNDEQSWIELLMLPQCVLCAPLRGGRKHRRATAAFVSDRLQRWAEGERLHLWDSRPKHNRKSTPSLTPEERRDLATGWAREGFDHKACKALLAEGLCPPTVESAAALAALHPHSPPPASQPVQSLPVAPEVAPELVTRSLRACRPETAPGPTGLRVQHLRDACVAGGVDSLIAQLTAVVNVLAQGRAPASVAPASVAPVLAGAGLVALAKPAGGLRPIAVGELLRRLTGKCLMTLVREEARAFFWPAQVGVAVKGGAETAVHAARAWTQRHMGSTHKVLVKLDFSNAFNCVDRTAVLQQCCANFPVLARWATWCYQQPTRLQFGDRVLESSSGVQQGDPLGPLLFAAATQPLACELRLGPLDLAVHFLDDGLLAGDAPAVGAGLAHVRERAAALGLTLNLSKCEVVVLGPVDLQSLQLHLPNALLQNADGSCRVQRNFEFLGAAIGDDAFVQSHTEARAAKAQRLLDEVGQLADPQVALRLLRACAGFARMVHSMRCNPPHAQMGALAAFDGMVRSCFAEFTGIHATAEQWSQAARGFAQAGLGLRSCVTHAPGAYLASLGSSLAACLELDPAFSALQVTSAPSVAAALDSLNAQLPAPEAMSLEAAWSSSQRNLSKRVDDCGWAGQLARSTPAECAGLRSEEDTWCPMCDAVLDIHGHRAGMCVAGGERTLRRNAVRDVVFAWAQRAGLRPEKERSGLLLPQSPDDTQSARRRPADVYLPALGGSPAALDFAVTAPQRQETLLLASQKTGAAAEAYARHKESHLNTAQACENQGVVFVPMVVESTGEWEKGAATVLRHIARAVAARNGEEAELAHAALLQELSVVVRSFRARAALRRRSATCAS</sequence>
<keyword evidence="5" id="KW-1185">Reference proteome</keyword>
<evidence type="ECO:0000313" key="4">
    <source>
        <dbReference type="EMBL" id="CAE7347807.1"/>
    </source>
</evidence>
<protein>
    <recommendedName>
        <fullName evidence="3">Reverse transcriptase domain-containing protein</fullName>
    </recommendedName>
</protein>
<gene>
    <name evidence="4" type="ORF">SNAT2548_LOCUS18260</name>
</gene>
<dbReference type="PANTHER" id="PTHR48462">
    <property type="entry name" value="PROTEIN, PUTATIVE-RELATED"/>
    <property type="match status" value="1"/>
</dbReference>
<dbReference type="PROSITE" id="PS50878">
    <property type="entry name" value="RT_POL"/>
    <property type="match status" value="1"/>
</dbReference>
<feature type="domain" description="Reverse transcriptase" evidence="3">
    <location>
        <begin position="538"/>
        <end position="794"/>
    </location>
</feature>
<dbReference type="InterPro" id="IPR000477">
    <property type="entry name" value="RT_dom"/>
</dbReference>
<organism evidence="4 5">
    <name type="scientific">Symbiodinium natans</name>
    <dbReference type="NCBI Taxonomy" id="878477"/>
    <lineage>
        <taxon>Eukaryota</taxon>
        <taxon>Sar</taxon>
        <taxon>Alveolata</taxon>
        <taxon>Dinophyceae</taxon>
        <taxon>Suessiales</taxon>
        <taxon>Symbiodiniaceae</taxon>
        <taxon>Symbiodinium</taxon>
    </lineage>
</organism>
<dbReference type="Proteomes" id="UP000604046">
    <property type="component" value="Unassembled WGS sequence"/>
</dbReference>
<feature type="signal peptide" evidence="2">
    <location>
        <begin position="1"/>
        <end position="17"/>
    </location>
</feature>
<feature type="chain" id="PRO_5032552261" description="Reverse transcriptase domain-containing protein" evidence="2">
    <location>
        <begin position="18"/>
        <end position="1194"/>
    </location>
</feature>
<keyword evidence="2" id="KW-0732">Signal</keyword>
<dbReference type="EMBL" id="CAJNDS010002139">
    <property type="protein sequence ID" value="CAE7347807.1"/>
    <property type="molecule type" value="Genomic_DNA"/>
</dbReference>
<reference evidence="4" key="1">
    <citation type="submission" date="2021-02" db="EMBL/GenBank/DDBJ databases">
        <authorList>
            <person name="Dougan E. K."/>
            <person name="Rhodes N."/>
            <person name="Thang M."/>
            <person name="Chan C."/>
        </authorList>
    </citation>
    <scope>NUCLEOTIDE SEQUENCE</scope>
</reference>
<name>A0A812PE32_9DINO</name>
<dbReference type="Pfam" id="PF00078">
    <property type="entry name" value="RVT_1"/>
    <property type="match status" value="1"/>
</dbReference>
<dbReference type="OrthoDB" id="437505at2759"/>
<dbReference type="AlphaFoldDB" id="A0A812PE32"/>